<dbReference type="RefSeq" id="WP_225272174.1">
    <property type="nucleotide sequence ID" value="NZ_CP084058.1"/>
</dbReference>
<organism evidence="1">
    <name type="scientific">Nonomuraea gerenzanensis</name>
    <dbReference type="NCBI Taxonomy" id="93944"/>
    <lineage>
        <taxon>Bacteria</taxon>
        <taxon>Bacillati</taxon>
        <taxon>Actinomycetota</taxon>
        <taxon>Actinomycetes</taxon>
        <taxon>Streptosporangiales</taxon>
        <taxon>Streptosporangiaceae</taxon>
        <taxon>Nonomuraea</taxon>
    </lineage>
</organism>
<sequence length="73" mass="8322">MNPRSRVTLRTVAALTDHRFRSRNAAYLRSRFGGAAAYSALTRVRTAGRIVLTLDWTRASYRLHEWSQPATTD</sequence>
<evidence type="ECO:0000313" key="1">
    <source>
        <dbReference type="EMBL" id="SBO92934.1"/>
    </source>
</evidence>
<accession>A0A1M4E274</accession>
<proteinExistence type="predicted"/>
<reference evidence="1" key="1">
    <citation type="submission" date="2016-04" db="EMBL/GenBank/DDBJ databases">
        <authorList>
            <person name="Evans L.H."/>
            <person name="Alamgir A."/>
            <person name="Owens N."/>
            <person name="Weber N.D."/>
            <person name="Virtaneva K."/>
            <person name="Barbian K."/>
            <person name="Babar A."/>
            <person name="Rosenke K."/>
        </authorList>
    </citation>
    <scope>NUCLEOTIDE SEQUENCE</scope>
    <source>
        <strain evidence="1">Nono1</strain>
    </source>
</reference>
<dbReference type="EMBL" id="LT559118">
    <property type="protein sequence ID" value="SBO92934.1"/>
    <property type="molecule type" value="Genomic_DNA"/>
</dbReference>
<dbReference type="AlphaFoldDB" id="A0A1M4E274"/>
<name>A0A1M4E274_9ACTN</name>
<protein>
    <submittedName>
        <fullName evidence="1">Uncharacterized protein</fullName>
    </submittedName>
</protein>
<gene>
    <name evidence="1" type="ORF">BN4615_P2448</name>
</gene>